<dbReference type="InterPro" id="IPR036390">
    <property type="entry name" value="WH_DNA-bd_sf"/>
</dbReference>
<evidence type="ECO:0000256" key="1">
    <source>
        <dbReference type="ARBA" id="ARBA00023015"/>
    </source>
</evidence>
<dbReference type="InterPro" id="IPR036388">
    <property type="entry name" value="WH-like_DNA-bd_sf"/>
</dbReference>
<comment type="caution">
    <text evidence="5">The sequence shown here is derived from an EMBL/GenBank/DDBJ whole genome shotgun (WGS) entry which is preliminary data.</text>
</comment>
<evidence type="ECO:0000256" key="3">
    <source>
        <dbReference type="ARBA" id="ARBA00023163"/>
    </source>
</evidence>
<evidence type="ECO:0000259" key="4">
    <source>
        <dbReference type="SMART" id="SM00347"/>
    </source>
</evidence>
<reference evidence="5 6" key="1">
    <citation type="submission" date="2022-10" db="EMBL/GenBank/DDBJ databases">
        <title>Pararhodobacter sp. nov., isolated from marine algae.</title>
        <authorList>
            <person name="Choi B.J."/>
            <person name="Kim J.M."/>
            <person name="Lee J.K."/>
            <person name="Choi D.G."/>
            <person name="Jeon C.O."/>
        </authorList>
    </citation>
    <scope>NUCLEOTIDE SEQUENCE [LARGE SCALE GENOMIC DNA]</scope>
    <source>
        <strain evidence="5 6">ZQ420</strain>
    </source>
</reference>
<protein>
    <submittedName>
        <fullName evidence="5">MarR family transcriptional regulator</fullName>
    </submittedName>
</protein>
<dbReference type="EMBL" id="JAPDFL010000001">
    <property type="protein sequence ID" value="MCW1932337.1"/>
    <property type="molecule type" value="Genomic_DNA"/>
</dbReference>
<dbReference type="InterPro" id="IPR000835">
    <property type="entry name" value="HTH_MarR-typ"/>
</dbReference>
<keyword evidence="3" id="KW-0804">Transcription</keyword>
<accession>A0ABT3GXT0</accession>
<feature type="domain" description="HTH marR-type" evidence="4">
    <location>
        <begin position="38"/>
        <end position="135"/>
    </location>
</feature>
<evidence type="ECO:0000256" key="2">
    <source>
        <dbReference type="ARBA" id="ARBA00023125"/>
    </source>
</evidence>
<gene>
    <name evidence="5" type="ORF">OKW52_08720</name>
</gene>
<keyword evidence="2" id="KW-0238">DNA-binding</keyword>
<dbReference type="PANTHER" id="PTHR42756:SF1">
    <property type="entry name" value="TRANSCRIPTIONAL REPRESSOR OF EMRAB OPERON"/>
    <property type="match status" value="1"/>
</dbReference>
<organism evidence="5 6">
    <name type="scientific">Pararhodobacter zhoushanensis</name>
    <dbReference type="NCBI Taxonomy" id="2479545"/>
    <lineage>
        <taxon>Bacteria</taxon>
        <taxon>Pseudomonadati</taxon>
        <taxon>Pseudomonadota</taxon>
        <taxon>Alphaproteobacteria</taxon>
        <taxon>Rhodobacterales</taxon>
        <taxon>Paracoccaceae</taxon>
        <taxon>Pararhodobacter</taxon>
    </lineage>
</organism>
<dbReference type="SMART" id="SM00347">
    <property type="entry name" value="HTH_MARR"/>
    <property type="match status" value="1"/>
</dbReference>
<dbReference type="Gene3D" id="1.10.10.10">
    <property type="entry name" value="Winged helix-like DNA-binding domain superfamily/Winged helix DNA-binding domain"/>
    <property type="match status" value="1"/>
</dbReference>
<dbReference type="SUPFAM" id="SSF46785">
    <property type="entry name" value="Winged helix' DNA-binding domain"/>
    <property type="match status" value="1"/>
</dbReference>
<dbReference type="RefSeq" id="WP_264505351.1">
    <property type="nucleotide sequence ID" value="NZ_JAPDFL010000001.1"/>
</dbReference>
<keyword evidence="6" id="KW-1185">Reference proteome</keyword>
<keyword evidence="1" id="KW-0805">Transcription regulation</keyword>
<proteinExistence type="predicted"/>
<name>A0ABT3GXT0_9RHOB</name>
<evidence type="ECO:0000313" key="5">
    <source>
        <dbReference type="EMBL" id="MCW1932337.1"/>
    </source>
</evidence>
<dbReference type="PANTHER" id="PTHR42756">
    <property type="entry name" value="TRANSCRIPTIONAL REGULATOR, MARR"/>
    <property type="match status" value="1"/>
</dbReference>
<sequence>MPETDIITDRDLSVTAQRYAPYYLSVLNNSLSWGASQLYLEIFGIGLNEWRVLSALRNEPGIQAMRIVEMVAMNKSIVSRSSRHLEEMGHAVARLVDRKRLLWLTPSGAALHDRIIAIALRREAALLDGFNEAELDTLFAMFERMRQNLSKIDTVDREALGR</sequence>
<evidence type="ECO:0000313" key="6">
    <source>
        <dbReference type="Proteomes" id="UP001208938"/>
    </source>
</evidence>
<dbReference type="Proteomes" id="UP001208938">
    <property type="component" value="Unassembled WGS sequence"/>
</dbReference>